<evidence type="ECO:0000259" key="1">
    <source>
        <dbReference type="Pfam" id="PF25355"/>
    </source>
</evidence>
<accession>A0ABT6KJM5</accession>
<dbReference type="RefSeq" id="WP_322132565.1">
    <property type="nucleotide sequence ID" value="NZ_CP085036.1"/>
</dbReference>
<sequence>MGKLLYGSPPVVFELDDRTLAHVEVVVLAKLRRNESFAFSVDGDGGGRSAIWLNPSSTVQFEFDKAAQEINREWLDALMDTANAPAGLRIVSEPTK</sequence>
<evidence type="ECO:0000313" key="3">
    <source>
        <dbReference type="Proteomes" id="UP001160142"/>
    </source>
</evidence>
<evidence type="ECO:0000313" key="2">
    <source>
        <dbReference type="EMBL" id="MDH6180202.1"/>
    </source>
</evidence>
<dbReference type="Proteomes" id="UP001160142">
    <property type="component" value="Unassembled WGS sequence"/>
</dbReference>
<dbReference type="InterPro" id="IPR057204">
    <property type="entry name" value="DUF7882"/>
</dbReference>
<dbReference type="Pfam" id="PF25355">
    <property type="entry name" value="DUF7882"/>
    <property type="match status" value="1"/>
</dbReference>
<organism evidence="2 3">
    <name type="scientific">Antiquaquibacter oligotrophicus</name>
    <dbReference type="NCBI Taxonomy" id="2880260"/>
    <lineage>
        <taxon>Bacteria</taxon>
        <taxon>Bacillati</taxon>
        <taxon>Actinomycetota</taxon>
        <taxon>Actinomycetes</taxon>
        <taxon>Micrococcales</taxon>
        <taxon>Microbacteriaceae</taxon>
        <taxon>Antiquaquibacter</taxon>
    </lineage>
</organism>
<dbReference type="EMBL" id="JARXVQ010000001">
    <property type="protein sequence ID" value="MDH6180202.1"/>
    <property type="molecule type" value="Genomic_DNA"/>
</dbReference>
<reference evidence="2 3" key="1">
    <citation type="submission" date="2023-04" db="EMBL/GenBank/DDBJ databases">
        <title>Genome Encyclopedia of Bacteria and Archaea VI: Functional Genomics of Type Strains.</title>
        <authorList>
            <person name="Whitman W."/>
        </authorList>
    </citation>
    <scope>NUCLEOTIDE SEQUENCE [LARGE SCALE GENOMIC DNA]</scope>
    <source>
        <strain evidence="2 3">SG_E_30_P1</strain>
    </source>
</reference>
<gene>
    <name evidence="2" type="ORF">M2152_000384</name>
</gene>
<name>A0ABT6KJM5_9MICO</name>
<feature type="domain" description="DUF7882" evidence="1">
    <location>
        <begin position="1"/>
        <end position="93"/>
    </location>
</feature>
<comment type="caution">
    <text evidence="2">The sequence shown here is derived from an EMBL/GenBank/DDBJ whole genome shotgun (WGS) entry which is preliminary data.</text>
</comment>
<protein>
    <recommendedName>
        <fullName evidence="1">DUF7882 domain-containing protein</fullName>
    </recommendedName>
</protein>
<keyword evidence="3" id="KW-1185">Reference proteome</keyword>
<proteinExistence type="predicted"/>